<keyword evidence="2 7" id="KW-0812">Transmembrane</keyword>
<reference evidence="9 10" key="1">
    <citation type="journal article" date="2010" name="Proc. Natl. Acad. Sci. U.S.A.">
        <title>Nitrosopumilus maritimus genome reveals unique mechanisms for nitrification and autotrophy in globally distributed marine crenarchaea.</title>
        <authorList>
            <person name="Walker C.B."/>
            <person name="de la Torre J.R."/>
            <person name="Klotz M.G."/>
            <person name="Urakawa H."/>
            <person name="Pinel N."/>
            <person name="Arp D.J."/>
            <person name="Brochier-Armanet C."/>
            <person name="Chain P.S."/>
            <person name="Chan P.P."/>
            <person name="Gollabgir A."/>
            <person name="Hemp J."/>
            <person name="Hugler M."/>
            <person name="Karr E.A."/>
            <person name="Konneke M."/>
            <person name="Shin M."/>
            <person name="Lawton T.J."/>
            <person name="Lowe T."/>
            <person name="Martens-Habbena W."/>
            <person name="Sayavedra-Soto L.A."/>
            <person name="Lang D."/>
            <person name="Sievert S.M."/>
            <person name="Rosenzweig A.C."/>
            <person name="Manning G."/>
            <person name="Stahl D.A."/>
        </authorList>
    </citation>
    <scope>NUCLEOTIDE SEQUENCE [LARGE SCALE GENOMIC DNA]</scope>
    <source>
        <strain evidence="9 10">SCM1</strain>
    </source>
</reference>
<sequence length="415" mass="49344">MLWEVFRYFEHDWISKYWIDPIFHFTYYGFDWVKPWPGDLMYVHFAAMGVLSVCIMVGFKYRICAILFFLAFSQIFFSEQSRYLNHFYLIWLVSFILIFIPANRSLSIDSWFNKKIRTDFISAYSLWLLRILVGIPYFFGGIAKLNPDWLAGYPLRFWLESEADTFPLLGQFFTEEWFVMFFAYSALFVDLLAVPFLLWRRSRIFAYAILVSFHLLNAQLFSIGIFPWFMIFATLIFFVPSWPRVLKRFKVAKKPKSKITTLTKNQKIVLSLILIFLVVQITLPLRHYAYPGNVSWTEEGHNFAWHMKLRDKDTLFMEFTATDPSTGRSWTVDHDEDLTARQESKMSTRPDMILQYSHFLAEKYRSQGYEDIEIRVDITSSVNGRDYQKLIYPNVDLAKEPRTLLPKSWIVPLEN</sequence>
<dbReference type="InParanoid" id="A9A5R3"/>
<keyword evidence="5" id="KW-1015">Disulfide bond</keyword>
<proteinExistence type="predicted"/>
<dbReference type="KEGG" id="nmr:Nmar_1172"/>
<evidence type="ECO:0000256" key="5">
    <source>
        <dbReference type="ARBA" id="ARBA00023157"/>
    </source>
</evidence>
<dbReference type="Pfam" id="PF22777">
    <property type="entry name" value="VKGC_lumenal_dom"/>
    <property type="match status" value="1"/>
</dbReference>
<feature type="transmembrane region" description="Helical" evidence="7">
    <location>
        <begin position="83"/>
        <end position="100"/>
    </location>
</feature>
<keyword evidence="4 7" id="KW-0472">Membrane</keyword>
<evidence type="ECO:0000256" key="2">
    <source>
        <dbReference type="ARBA" id="ARBA00022692"/>
    </source>
</evidence>
<evidence type="ECO:0000313" key="10">
    <source>
        <dbReference type="Proteomes" id="UP000000792"/>
    </source>
</evidence>
<comment type="subcellular location">
    <subcellularLocation>
        <location evidence="1">Endomembrane system</location>
        <topology evidence="1">Multi-pass membrane protein</topology>
    </subcellularLocation>
</comment>
<organism evidence="9 10">
    <name type="scientific">Nitrosopumilus maritimus (strain SCM1)</name>
    <dbReference type="NCBI Taxonomy" id="436308"/>
    <lineage>
        <taxon>Archaea</taxon>
        <taxon>Nitrososphaerota</taxon>
        <taxon>Nitrososphaeria</taxon>
        <taxon>Nitrosopumilales</taxon>
        <taxon>Nitrosopumilaceae</taxon>
        <taxon>Nitrosopumilus</taxon>
    </lineage>
</organism>
<feature type="transmembrane region" description="Helical" evidence="7">
    <location>
        <begin position="228"/>
        <end position="246"/>
    </location>
</feature>
<evidence type="ECO:0000313" key="9">
    <source>
        <dbReference type="EMBL" id="ABX13068.1"/>
    </source>
</evidence>
<dbReference type="InterPro" id="IPR007782">
    <property type="entry name" value="VKG_COase"/>
</dbReference>
<gene>
    <name evidence="9" type="ordered locus">Nmar_1172</name>
</gene>
<dbReference type="eggNOG" id="arCOG06405">
    <property type="taxonomic scope" value="Archaea"/>
</dbReference>
<evidence type="ECO:0000259" key="8">
    <source>
        <dbReference type="SMART" id="SM00752"/>
    </source>
</evidence>
<evidence type="ECO:0000256" key="1">
    <source>
        <dbReference type="ARBA" id="ARBA00004127"/>
    </source>
</evidence>
<dbReference type="GO" id="GO:0008488">
    <property type="term" value="F:gamma-glutamyl carboxylase activity"/>
    <property type="evidence" value="ECO:0000318"/>
    <property type="project" value="GO_Central"/>
</dbReference>
<dbReference type="PANTHER" id="PTHR12639">
    <property type="entry name" value="VITAMIN K-DEPENDENT GAMMA-CARBOXYLASE"/>
    <property type="match status" value="1"/>
</dbReference>
<keyword evidence="10" id="KW-1185">Reference proteome</keyword>
<dbReference type="InterPro" id="IPR053934">
    <property type="entry name" value="HTTM_dom"/>
</dbReference>
<feature type="transmembrane region" description="Helical" evidence="7">
    <location>
        <begin position="40"/>
        <end position="56"/>
    </location>
</feature>
<dbReference type="PANTHER" id="PTHR12639:SF7">
    <property type="entry name" value="HTTM DOMAIN-CONTAINING PROTEIN"/>
    <property type="match status" value="1"/>
</dbReference>
<evidence type="ECO:0000256" key="4">
    <source>
        <dbReference type="ARBA" id="ARBA00023136"/>
    </source>
</evidence>
<feature type="transmembrane region" description="Helical" evidence="7">
    <location>
        <begin position="267"/>
        <end position="285"/>
    </location>
</feature>
<dbReference type="SMART" id="SM00752">
    <property type="entry name" value="HTTM"/>
    <property type="match status" value="1"/>
</dbReference>
<accession>A9A5R3</accession>
<keyword evidence="6" id="KW-0456">Lyase</keyword>
<dbReference type="Proteomes" id="UP000000792">
    <property type="component" value="Chromosome"/>
</dbReference>
<name>A9A5R3_NITMS</name>
<dbReference type="GO" id="GO:0012505">
    <property type="term" value="C:endomembrane system"/>
    <property type="evidence" value="ECO:0007669"/>
    <property type="project" value="UniProtKB-SubCell"/>
</dbReference>
<dbReference type="EMBL" id="CP000866">
    <property type="protein sequence ID" value="ABX13068.1"/>
    <property type="molecule type" value="Genomic_DNA"/>
</dbReference>
<evidence type="ECO:0000256" key="3">
    <source>
        <dbReference type="ARBA" id="ARBA00022989"/>
    </source>
</evidence>
<dbReference type="InterPro" id="IPR011020">
    <property type="entry name" value="HTTM-like"/>
</dbReference>
<protein>
    <submittedName>
        <fullName evidence="9">Vitamin K-dependent gamma-carboxylase</fullName>
    </submittedName>
</protein>
<dbReference type="InterPro" id="IPR053935">
    <property type="entry name" value="VKGC_lumenal_dom"/>
</dbReference>
<dbReference type="STRING" id="436308.Nmar_1172"/>
<feature type="transmembrane region" description="Helical" evidence="7">
    <location>
        <begin position="204"/>
        <end position="222"/>
    </location>
</feature>
<dbReference type="HOGENOM" id="CLU_020495_1_0_2"/>
<keyword evidence="3 7" id="KW-1133">Transmembrane helix</keyword>
<feature type="transmembrane region" description="Helical" evidence="7">
    <location>
        <begin position="177"/>
        <end position="197"/>
    </location>
</feature>
<evidence type="ECO:0000256" key="6">
    <source>
        <dbReference type="ARBA" id="ARBA00023239"/>
    </source>
</evidence>
<dbReference type="Pfam" id="PF05090">
    <property type="entry name" value="HTTM"/>
    <property type="match status" value="1"/>
</dbReference>
<dbReference type="GO" id="GO:0019842">
    <property type="term" value="F:vitamin binding"/>
    <property type="evidence" value="ECO:0000318"/>
    <property type="project" value="GO_Central"/>
</dbReference>
<feature type="domain" description="HTTM-like" evidence="8">
    <location>
        <begin position="1"/>
        <end position="242"/>
    </location>
</feature>
<dbReference type="AlphaFoldDB" id="A9A5R3"/>
<feature type="transmembrane region" description="Helical" evidence="7">
    <location>
        <begin position="121"/>
        <end position="139"/>
    </location>
</feature>
<evidence type="ECO:0000256" key="7">
    <source>
        <dbReference type="SAM" id="Phobius"/>
    </source>
</evidence>
<feature type="transmembrane region" description="Helical" evidence="7">
    <location>
        <begin position="61"/>
        <end position="77"/>
    </location>
</feature>
<dbReference type="EnsemblBacteria" id="ABX13068">
    <property type="protein sequence ID" value="ABX13068"/>
    <property type="gene ID" value="Nmar_1172"/>
</dbReference>